<gene>
    <name evidence="2" type="ORF">CPB83DRAFT_757508</name>
</gene>
<feature type="region of interest" description="Disordered" evidence="1">
    <location>
        <begin position="357"/>
        <end position="379"/>
    </location>
</feature>
<name>A0A9P6ERE1_9AGAR</name>
<feature type="compositionally biased region" description="Pro residues" evidence="1">
    <location>
        <begin position="219"/>
        <end position="228"/>
    </location>
</feature>
<dbReference type="EMBL" id="MU157828">
    <property type="protein sequence ID" value="KAF9533669.1"/>
    <property type="molecule type" value="Genomic_DNA"/>
</dbReference>
<feature type="compositionally biased region" description="Basic and acidic residues" evidence="1">
    <location>
        <begin position="362"/>
        <end position="379"/>
    </location>
</feature>
<comment type="caution">
    <text evidence="2">The sequence shown here is derived from an EMBL/GenBank/DDBJ whole genome shotgun (WGS) entry which is preliminary data.</text>
</comment>
<protein>
    <submittedName>
        <fullName evidence="2">Uncharacterized protein</fullName>
    </submittedName>
</protein>
<dbReference type="AlphaFoldDB" id="A0A9P6ERE1"/>
<dbReference type="OrthoDB" id="3357341at2759"/>
<keyword evidence="3" id="KW-1185">Reference proteome</keyword>
<feature type="region of interest" description="Disordered" evidence="1">
    <location>
        <begin position="209"/>
        <end position="232"/>
    </location>
</feature>
<organism evidence="2 3">
    <name type="scientific">Crepidotus variabilis</name>
    <dbReference type="NCBI Taxonomy" id="179855"/>
    <lineage>
        <taxon>Eukaryota</taxon>
        <taxon>Fungi</taxon>
        <taxon>Dikarya</taxon>
        <taxon>Basidiomycota</taxon>
        <taxon>Agaricomycotina</taxon>
        <taxon>Agaricomycetes</taxon>
        <taxon>Agaricomycetidae</taxon>
        <taxon>Agaricales</taxon>
        <taxon>Agaricineae</taxon>
        <taxon>Crepidotaceae</taxon>
        <taxon>Crepidotus</taxon>
    </lineage>
</organism>
<evidence type="ECO:0000256" key="1">
    <source>
        <dbReference type="SAM" id="MobiDB-lite"/>
    </source>
</evidence>
<accession>A0A9P6ERE1</accession>
<sequence>MSLDKNLFTLVFTPHKDNSNVVDLVDPSETIHYRKQRVPGAEYKIEVYDPSSESLLATVSAPSASSKAKNIELYNPTSVIELKYTGTMSFRWGFRWEEHEFEWKKEECFIIRKPDPPVNIAVTREQGPRGLKTTSVQLLDYNLNRFDINDRKGLEIVMLTALLTFSDTDGPAVAAASPVETPSILTNSNNPLARASSAMASAVSPSSPAGNFGFGKGGAPPPPPPKPAPKTGIDRIAEMQAIKGEYNEIVVGEEGDVPDYAGYCHKLLQDDALLFISVKSAEAEQVPKVLQVVEETKRIRYKAGLEEDEELRQYVVYDQKDQKKGPKIINLDDDKKNKYAPPKSLIVHLSKIDMPELQPKSALEDKNGNASKKEDRKGW</sequence>
<proteinExistence type="predicted"/>
<reference evidence="2" key="1">
    <citation type="submission" date="2020-11" db="EMBL/GenBank/DDBJ databases">
        <authorList>
            <consortium name="DOE Joint Genome Institute"/>
            <person name="Ahrendt S."/>
            <person name="Riley R."/>
            <person name="Andreopoulos W."/>
            <person name="Labutti K."/>
            <person name="Pangilinan J."/>
            <person name="Ruiz-Duenas F.J."/>
            <person name="Barrasa J.M."/>
            <person name="Sanchez-Garcia M."/>
            <person name="Camarero S."/>
            <person name="Miyauchi S."/>
            <person name="Serrano A."/>
            <person name="Linde D."/>
            <person name="Babiker R."/>
            <person name="Drula E."/>
            <person name="Ayuso-Fernandez I."/>
            <person name="Pacheco R."/>
            <person name="Padilla G."/>
            <person name="Ferreira P."/>
            <person name="Barriuso J."/>
            <person name="Kellner H."/>
            <person name="Castanera R."/>
            <person name="Alfaro M."/>
            <person name="Ramirez L."/>
            <person name="Pisabarro A.G."/>
            <person name="Kuo A."/>
            <person name="Tritt A."/>
            <person name="Lipzen A."/>
            <person name="He G."/>
            <person name="Yan M."/>
            <person name="Ng V."/>
            <person name="Cullen D."/>
            <person name="Martin F."/>
            <person name="Rosso M.-N."/>
            <person name="Henrissat B."/>
            <person name="Hibbett D."/>
            <person name="Martinez A.T."/>
            <person name="Grigoriev I.V."/>
        </authorList>
    </citation>
    <scope>NUCLEOTIDE SEQUENCE</scope>
    <source>
        <strain evidence="2">CBS 506.95</strain>
    </source>
</reference>
<dbReference type="Proteomes" id="UP000807306">
    <property type="component" value="Unassembled WGS sequence"/>
</dbReference>
<evidence type="ECO:0000313" key="3">
    <source>
        <dbReference type="Proteomes" id="UP000807306"/>
    </source>
</evidence>
<evidence type="ECO:0000313" key="2">
    <source>
        <dbReference type="EMBL" id="KAF9533669.1"/>
    </source>
</evidence>